<keyword evidence="2" id="KW-1185">Reference proteome</keyword>
<dbReference type="RefSeq" id="WP_184391929.1">
    <property type="nucleotide sequence ID" value="NZ_BAAAJD010000042.1"/>
</dbReference>
<reference evidence="1 2" key="1">
    <citation type="submission" date="2020-08" db="EMBL/GenBank/DDBJ databases">
        <title>Sequencing the genomes of 1000 actinobacteria strains.</title>
        <authorList>
            <person name="Klenk H.-P."/>
        </authorList>
    </citation>
    <scope>NUCLEOTIDE SEQUENCE [LARGE SCALE GENOMIC DNA]</scope>
    <source>
        <strain evidence="1 2">DSM 44551</strain>
    </source>
</reference>
<evidence type="ECO:0000313" key="2">
    <source>
        <dbReference type="Proteomes" id="UP000572635"/>
    </source>
</evidence>
<accession>A0A7W8QMV1</accession>
<dbReference type="Proteomes" id="UP000572635">
    <property type="component" value="Unassembled WGS sequence"/>
</dbReference>
<sequence length="218" mass="23460">MQRCNECGSLDLGKMCAERTGECLWACYECGSLWRDGEDLVGPASGDTNTYVPPPGGAALTEFVNVPIPPHERLYYPRALRAMADLVSVGYYGSVMLGMPADEAIDLLGDGEAPSEGEHWVPQEGPLRVRVGAGEVAEIDIAPPGGPLPLPGGLRPGADLSLINISLAEEAITGAQGSFEKNGRVLESVRMDFWTPETAGELDFIRYRMIRARVRRVG</sequence>
<proteinExistence type="predicted"/>
<comment type="caution">
    <text evidence="1">The sequence shown here is derived from an EMBL/GenBank/DDBJ whole genome shotgun (WGS) entry which is preliminary data.</text>
</comment>
<dbReference type="AlphaFoldDB" id="A0A7W8QMV1"/>
<gene>
    <name evidence="1" type="ORF">HDA36_002435</name>
</gene>
<evidence type="ECO:0000313" key="1">
    <source>
        <dbReference type="EMBL" id="MBB5432351.1"/>
    </source>
</evidence>
<protein>
    <submittedName>
        <fullName evidence="1">Uncharacterized protein</fullName>
    </submittedName>
</protein>
<dbReference type="EMBL" id="JACHDB010000001">
    <property type="protein sequence ID" value="MBB5432351.1"/>
    <property type="molecule type" value="Genomic_DNA"/>
</dbReference>
<name>A0A7W8QMV1_9ACTN</name>
<organism evidence="1 2">
    <name type="scientific">Nocardiopsis composta</name>
    <dbReference type="NCBI Taxonomy" id="157465"/>
    <lineage>
        <taxon>Bacteria</taxon>
        <taxon>Bacillati</taxon>
        <taxon>Actinomycetota</taxon>
        <taxon>Actinomycetes</taxon>
        <taxon>Streptosporangiales</taxon>
        <taxon>Nocardiopsidaceae</taxon>
        <taxon>Nocardiopsis</taxon>
    </lineage>
</organism>